<evidence type="ECO:0008006" key="4">
    <source>
        <dbReference type="Google" id="ProtNLM"/>
    </source>
</evidence>
<name>A0ABX7QJ77_9FLAO</name>
<feature type="signal peptide" evidence="1">
    <location>
        <begin position="1"/>
        <end position="21"/>
    </location>
</feature>
<proteinExistence type="predicted"/>
<dbReference type="RefSeq" id="WP_207297572.1">
    <property type="nucleotide sequence ID" value="NZ_CP071448.1"/>
</dbReference>
<feature type="chain" id="PRO_5046484356" description="Lipoprotein" evidence="1">
    <location>
        <begin position="22"/>
        <end position="142"/>
    </location>
</feature>
<protein>
    <recommendedName>
        <fullName evidence="4">Lipoprotein</fullName>
    </recommendedName>
</protein>
<dbReference type="EMBL" id="CP071448">
    <property type="protein sequence ID" value="QSW90414.1"/>
    <property type="molecule type" value="Genomic_DNA"/>
</dbReference>
<keyword evidence="3" id="KW-1185">Reference proteome</keyword>
<evidence type="ECO:0000256" key="1">
    <source>
        <dbReference type="SAM" id="SignalP"/>
    </source>
</evidence>
<organism evidence="2 3">
    <name type="scientific">Flavobacterium endoglycinae</name>
    <dbReference type="NCBI Taxonomy" id="2816357"/>
    <lineage>
        <taxon>Bacteria</taxon>
        <taxon>Pseudomonadati</taxon>
        <taxon>Bacteroidota</taxon>
        <taxon>Flavobacteriia</taxon>
        <taxon>Flavobacteriales</taxon>
        <taxon>Flavobacteriaceae</taxon>
        <taxon>Flavobacterium</taxon>
    </lineage>
</organism>
<evidence type="ECO:0000313" key="3">
    <source>
        <dbReference type="Proteomes" id="UP000663440"/>
    </source>
</evidence>
<reference evidence="2 3" key="1">
    <citation type="submission" date="2021-03" db="EMBL/GenBank/DDBJ databases">
        <title>Flavobacterium kribbensis sp. nov, an endophytic bacteria, isolated from soybean.</title>
        <authorList>
            <person name="Lee J."/>
            <person name="Seo J."/>
        </authorList>
    </citation>
    <scope>NUCLEOTIDE SEQUENCE [LARGE SCALE GENOMIC DNA]</scope>
    <source>
        <strain evidence="2 3">BB8</strain>
    </source>
</reference>
<gene>
    <name evidence="2" type="ORF">J0383_06285</name>
</gene>
<sequence length="142" mass="17250">MKSLIYIKLILLLFLSCNNNSKRNEERKQINIKICYVGIIDKPLPALIFFDKGEENFRMFDYNYELNYKSYLEFKKEIRKHNIKKRESSSLIHVSINKKQNYYLDKKNSLSFLSKLLEITEYKNNKQLENQLKFYFRVVKSQ</sequence>
<evidence type="ECO:0000313" key="2">
    <source>
        <dbReference type="EMBL" id="QSW90414.1"/>
    </source>
</evidence>
<keyword evidence="1" id="KW-0732">Signal</keyword>
<accession>A0ABX7QJ77</accession>
<dbReference type="Proteomes" id="UP000663440">
    <property type="component" value="Chromosome"/>
</dbReference>